<accession>S4NRT1</accession>
<reference evidence="1" key="1">
    <citation type="journal article" date="2013" name="BMC Genomics">
        <title>Unscrambling butterfly oogenesis.</title>
        <authorList>
            <person name="Carter J.M."/>
            <person name="Baker S.C."/>
            <person name="Pink R."/>
            <person name="Carter D.R."/>
            <person name="Collins A."/>
            <person name="Tomlin J."/>
            <person name="Gibbs M."/>
            <person name="Breuker C.J."/>
        </authorList>
    </citation>
    <scope>NUCLEOTIDE SEQUENCE</scope>
    <source>
        <tissue evidence="1">Ovary</tissue>
    </source>
</reference>
<reference evidence="1" key="2">
    <citation type="submission" date="2013-05" db="EMBL/GenBank/DDBJ databases">
        <authorList>
            <person name="Carter J.-M."/>
            <person name="Baker S.C."/>
            <person name="Pink R."/>
            <person name="Carter D.R.F."/>
            <person name="Collins A."/>
            <person name="Tomlin J."/>
            <person name="Gibbs M."/>
            <person name="Breuker C.J."/>
        </authorList>
    </citation>
    <scope>NUCLEOTIDE SEQUENCE</scope>
    <source>
        <tissue evidence="1">Ovary</tissue>
    </source>
</reference>
<evidence type="ECO:0000313" key="1">
    <source>
        <dbReference type="EMBL" id="JAA78233.1"/>
    </source>
</evidence>
<name>S4NRT1_9NEOP</name>
<protein>
    <submittedName>
        <fullName evidence="1">Uncharacterized protein</fullName>
    </submittedName>
</protein>
<dbReference type="AlphaFoldDB" id="S4NRT1"/>
<sequence>MFGLKQYKKMNCLVGLVVGMFDCGLQDPRSISARQIMSCIEFLGFYQSTLSTGVQKLAISTFVPRRAICSLKSANTWISLENKALNPFFL</sequence>
<dbReference type="EMBL" id="GAIX01014327">
    <property type="protein sequence ID" value="JAA78233.1"/>
    <property type="molecule type" value="Transcribed_RNA"/>
</dbReference>
<proteinExistence type="predicted"/>
<organism evidence="1">
    <name type="scientific">Pararge aegeria</name>
    <name type="common">speckled wood butterfly</name>
    <dbReference type="NCBI Taxonomy" id="116150"/>
    <lineage>
        <taxon>Eukaryota</taxon>
        <taxon>Metazoa</taxon>
        <taxon>Ecdysozoa</taxon>
        <taxon>Arthropoda</taxon>
        <taxon>Hexapoda</taxon>
        <taxon>Insecta</taxon>
        <taxon>Pterygota</taxon>
        <taxon>Neoptera</taxon>
        <taxon>Endopterygota</taxon>
        <taxon>Lepidoptera</taxon>
        <taxon>Glossata</taxon>
        <taxon>Ditrysia</taxon>
        <taxon>Papilionoidea</taxon>
        <taxon>Nymphalidae</taxon>
        <taxon>Satyrinae</taxon>
        <taxon>Satyrini</taxon>
        <taxon>Parargina</taxon>
        <taxon>Pararge</taxon>
    </lineage>
</organism>